<accession>A0ABU9C854</accession>
<evidence type="ECO:0000313" key="9">
    <source>
        <dbReference type="EMBL" id="MEK8048070.1"/>
    </source>
</evidence>
<evidence type="ECO:0000256" key="6">
    <source>
        <dbReference type="ARBA" id="ARBA00023136"/>
    </source>
</evidence>
<feature type="domain" description="Type II secretion system protein GspF" evidence="8">
    <location>
        <begin position="287"/>
        <end position="409"/>
    </location>
</feature>
<name>A0ABU9C854_9BURK</name>
<evidence type="ECO:0000256" key="5">
    <source>
        <dbReference type="ARBA" id="ARBA00022989"/>
    </source>
</evidence>
<comment type="similarity">
    <text evidence="2">Belongs to the GSP F family.</text>
</comment>
<evidence type="ECO:0000256" key="7">
    <source>
        <dbReference type="SAM" id="Phobius"/>
    </source>
</evidence>
<reference evidence="9 10" key="1">
    <citation type="submission" date="2024-04" db="EMBL/GenBank/DDBJ databases">
        <title>Novel species of the genus Ideonella isolated from streams.</title>
        <authorList>
            <person name="Lu H."/>
        </authorList>
    </citation>
    <scope>NUCLEOTIDE SEQUENCE [LARGE SCALE GENOMIC DNA]</scope>
    <source>
        <strain evidence="9 10">LYT19W</strain>
    </source>
</reference>
<dbReference type="PRINTS" id="PR00812">
    <property type="entry name" value="BCTERIALGSPF"/>
</dbReference>
<keyword evidence="4 7" id="KW-0812">Transmembrane</keyword>
<comment type="caution">
    <text evidence="9">The sequence shown here is derived from an EMBL/GenBank/DDBJ whole genome shotgun (WGS) entry which is preliminary data.</text>
</comment>
<dbReference type="InterPro" id="IPR003004">
    <property type="entry name" value="GspF/PilC"/>
</dbReference>
<evidence type="ECO:0000256" key="1">
    <source>
        <dbReference type="ARBA" id="ARBA00004651"/>
    </source>
</evidence>
<gene>
    <name evidence="9" type="ORF">AACH00_17045</name>
</gene>
<dbReference type="EMBL" id="JBBUTI010000013">
    <property type="protein sequence ID" value="MEK8048070.1"/>
    <property type="molecule type" value="Genomic_DNA"/>
</dbReference>
<feature type="transmembrane region" description="Helical" evidence="7">
    <location>
        <begin position="390"/>
        <end position="411"/>
    </location>
</feature>
<comment type="subcellular location">
    <subcellularLocation>
        <location evidence="1">Cell membrane</location>
        <topology evidence="1">Multi-pass membrane protein</topology>
    </subcellularLocation>
</comment>
<evidence type="ECO:0000259" key="8">
    <source>
        <dbReference type="Pfam" id="PF00482"/>
    </source>
</evidence>
<feature type="transmembrane region" description="Helical" evidence="7">
    <location>
        <begin position="189"/>
        <end position="216"/>
    </location>
</feature>
<keyword evidence="5 7" id="KW-1133">Transmembrane helix</keyword>
<evidence type="ECO:0000313" key="10">
    <source>
        <dbReference type="Proteomes" id="UP001379945"/>
    </source>
</evidence>
<dbReference type="Pfam" id="PF00482">
    <property type="entry name" value="T2SSF"/>
    <property type="match status" value="2"/>
</dbReference>
<evidence type="ECO:0000256" key="4">
    <source>
        <dbReference type="ARBA" id="ARBA00022692"/>
    </source>
</evidence>
<dbReference type="RefSeq" id="WP_341400384.1">
    <property type="nucleotide sequence ID" value="NZ_JBBUTI010000013.1"/>
</dbReference>
<dbReference type="Gene3D" id="1.20.81.30">
    <property type="entry name" value="Type II secretion system (T2SS), domain F"/>
    <property type="match status" value="2"/>
</dbReference>
<dbReference type="InterPro" id="IPR042094">
    <property type="entry name" value="T2SS_GspF_sf"/>
</dbReference>
<organism evidence="9 10">
    <name type="scientific">Ideonella margarita</name>
    <dbReference type="NCBI Taxonomy" id="2984191"/>
    <lineage>
        <taxon>Bacteria</taxon>
        <taxon>Pseudomonadati</taxon>
        <taxon>Pseudomonadota</taxon>
        <taxon>Betaproteobacteria</taxon>
        <taxon>Burkholderiales</taxon>
        <taxon>Sphaerotilaceae</taxon>
        <taxon>Ideonella</taxon>
    </lineage>
</organism>
<dbReference type="PANTHER" id="PTHR30012">
    <property type="entry name" value="GENERAL SECRETION PATHWAY PROTEIN"/>
    <property type="match status" value="1"/>
</dbReference>
<feature type="domain" description="Type II secretion system protein GspF" evidence="8">
    <location>
        <begin position="85"/>
        <end position="207"/>
    </location>
</feature>
<keyword evidence="6 7" id="KW-0472">Membrane</keyword>
<dbReference type="InterPro" id="IPR018076">
    <property type="entry name" value="T2SS_GspF_dom"/>
</dbReference>
<evidence type="ECO:0000256" key="2">
    <source>
        <dbReference type="ARBA" id="ARBA00005745"/>
    </source>
</evidence>
<sequence>MAAWAWRGRNGRGELVSGTSEGASDSAVADQLLAGGVTPVQITAVGNTATGAAGAAANPNAQTATSVLNALFGPQVTGEDTLVLSRQLYTLQKAGVPLLRSLAGLQASTAKAPLIDLLVDLRASLDQGRELSAGLARHPKVFSAFYVAMVQVGEMTGRLTEVFLRLSEHLEFELDVRARIKQALRYPTMVLIAIVAAITIINLFVLPTFATVFAGFKAELPLMTRVLLASSHFTVTFWPLLLIGGLGAVFGTRAWLATPGGRYTWDKRKLRMPIIGPIILKATLARFARSFALASKSGVPISQAMTVVARTVDNAWIGARIEQMRDGVERGESISRCAQAAGVFTPVVMQMIAVGEETGELDTLLLEIADMYERETDHAIKGLSSAIEPVLLLVIGAIVLVLALGVFMPLWNMGQAAMGKAG</sequence>
<dbReference type="PANTHER" id="PTHR30012:SF4">
    <property type="entry name" value="MSHA BIOGENESIS PROTEIN MSHG"/>
    <property type="match status" value="1"/>
</dbReference>
<keyword evidence="3" id="KW-1003">Cell membrane</keyword>
<keyword evidence="10" id="KW-1185">Reference proteome</keyword>
<proteinExistence type="inferred from homology"/>
<dbReference type="Proteomes" id="UP001379945">
    <property type="component" value="Unassembled WGS sequence"/>
</dbReference>
<evidence type="ECO:0000256" key="3">
    <source>
        <dbReference type="ARBA" id="ARBA00022475"/>
    </source>
</evidence>
<protein>
    <submittedName>
        <fullName evidence="9">Type II secretion system F family protein</fullName>
    </submittedName>
</protein>
<feature type="transmembrane region" description="Helical" evidence="7">
    <location>
        <begin position="236"/>
        <end position="256"/>
    </location>
</feature>